<evidence type="ECO:0000313" key="2">
    <source>
        <dbReference type="Proteomes" id="UP000006911"/>
    </source>
</evidence>
<reference evidence="1 2" key="1">
    <citation type="journal article" date="2010" name="Nature">
        <title>Perigord black truffle genome uncovers evolutionary origins and mechanisms of symbiosis.</title>
        <authorList>
            <person name="Martin F."/>
            <person name="Kohler A."/>
            <person name="Murat C."/>
            <person name="Balestrini R."/>
            <person name="Coutinho P.M."/>
            <person name="Jaillon O."/>
            <person name="Montanini B."/>
            <person name="Morin E."/>
            <person name="Noel B."/>
            <person name="Percudani R."/>
            <person name="Porcel B."/>
            <person name="Rubini A."/>
            <person name="Amicucci A."/>
            <person name="Amselem J."/>
            <person name="Anthouard V."/>
            <person name="Arcioni S."/>
            <person name="Artiguenave F."/>
            <person name="Aury J.M."/>
            <person name="Ballario P."/>
            <person name="Bolchi A."/>
            <person name="Brenna A."/>
            <person name="Brun A."/>
            <person name="Buee M."/>
            <person name="Cantarel B."/>
            <person name="Chevalier G."/>
            <person name="Couloux A."/>
            <person name="Da Silva C."/>
            <person name="Denoeud F."/>
            <person name="Duplessis S."/>
            <person name="Ghignone S."/>
            <person name="Hilselberger B."/>
            <person name="Iotti M."/>
            <person name="Marcais B."/>
            <person name="Mello A."/>
            <person name="Miranda M."/>
            <person name="Pacioni G."/>
            <person name="Quesneville H."/>
            <person name="Riccioni C."/>
            <person name="Ruotolo R."/>
            <person name="Splivallo R."/>
            <person name="Stocchi V."/>
            <person name="Tisserant E."/>
            <person name="Viscomi A.R."/>
            <person name="Zambonelli A."/>
            <person name="Zampieri E."/>
            <person name="Henrissat B."/>
            <person name="Lebrun M.H."/>
            <person name="Paolocci F."/>
            <person name="Bonfante P."/>
            <person name="Ottonello S."/>
            <person name="Wincker P."/>
        </authorList>
    </citation>
    <scope>NUCLEOTIDE SEQUENCE [LARGE SCALE GENOMIC DNA]</scope>
    <source>
        <strain evidence="1 2">Mel28</strain>
    </source>
</reference>
<proteinExistence type="predicted"/>
<dbReference type="RefSeq" id="XP_002839079.1">
    <property type="nucleotide sequence ID" value="XM_002839033.1"/>
</dbReference>
<name>D5GFH7_TUBMM</name>
<dbReference type="Proteomes" id="UP000006911">
    <property type="component" value="Unassembled WGS sequence"/>
</dbReference>
<organism evidence="1 2">
    <name type="scientific">Tuber melanosporum (strain Mel28)</name>
    <name type="common">Perigord black truffle</name>
    <dbReference type="NCBI Taxonomy" id="656061"/>
    <lineage>
        <taxon>Eukaryota</taxon>
        <taxon>Fungi</taxon>
        <taxon>Dikarya</taxon>
        <taxon>Ascomycota</taxon>
        <taxon>Pezizomycotina</taxon>
        <taxon>Pezizomycetes</taxon>
        <taxon>Pezizales</taxon>
        <taxon>Tuberaceae</taxon>
        <taxon>Tuber</taxon>
    </lineage>
</organism>
<protein>
    <submittedName>
        <fullName evidence="1">(Perigord truffle) hypothetical protein</fullName>
    </submittedName>
</protein>
<accession>D5GFH7</accession>
<sequence>MRGAKARGKATEDDAIYITVASRAALDVMGVGAVAYKDSKVILRKGGSGVLVAVYKEKDSLGESPDEM</sequence>
<dbReference type="AlphaFoldDB" id="D5GFH7"/>
<dbReference type="EMBL" id="FN430208">
    <property type="protein sequence ID" value="CAZ83270.1"/>
    <property type="molecule type" value="Genomic_DNA"/>
</dbReference>
<gene>
    <name evidence="1" type="ORF">GSTUM_00006905001</name>
</gene>
<dbReference type="GeneID" id="9188218"/>
<dbReference type="KEGG" id="tml:GSTUM_00006905001"/>
<keyword evidence="2" id="KW-1185">Reference proteome</keyword>
<dbReference type="HOGENOM" id="CLU_2795785_0_0_1"/>
<dbReference type="InParanoid" id="D5GFH7"/>
<evidence type="ECO:0000313" key="1">
    <source>
        <dbReference type="EMBL" id="CAZ83270.1"/>
    </source>
</evidence>